<proteinExistence type="predicted"/>
<keyword evidence="1" id="KW-0732">Signal</keyword>
<dbReference type="Proteomes" id="UP001596002">
    <property type="component" value="Unassembled WGS sequence"/>
</dbReference>
<keyword evidence="3" id="KW-1185">Reference proteome</keyword>
<comment type="caution">
    <text evidence="2">The sequence shown here is derived from an EMBL/GenBank/DDBJ whole genome shotgun (WGS) entry which is preliminary data.</text>
</comment>
<organism evidence="2 3">
    <name type="scientific">Effusibacillus consociatus</name>
    <dbReference type="NCBI Taxonomy" id="1117041"/>
    <lineage>
        <taxon>Bacteria</taxon>
        <taxon>Bacillati</taxon>
        <taxon>Bacillota</taxon>
        <taxon>Bacilli</taxon>
        <taxon>Bacillales</taxon>
        <taxon>Alicyclobacillaceae</taxon>
        <taxon>Effusibacillus</taxon>
    </lineage>
</organism>
<accession>A0ABV9Q5W4</accession>
<reference evidence="3" key="1">
    <citation type="journal article" date="2019" name="Int. J. Syst. Evol. Microbiol.">
        <title>The Global Catalogue of Microorganisms (GCM) 10K type strain sequencing project: providing services to taxonomists for standard genome sequencing and annotation.</title>
        <authorList>
            <consortium name="The Broad Institute Genomics Platform"/>
            <consortium name="The Broad Institute Genome Sequencing Center for Infectious Disease"/>
            <person name="Wu L."/>
            <person name="Ma J."/>
        </authorList>
    </citation>
    <scope>NUCLEOTIDE SEQUENCE [LARGE SCALE GENOMIC DNA]</scope>
    <source>
        <strain evidence="3">WYCCWR 12678</strain>
    </source>
</reference>
<evidence type="ECO:0000313" key="2">
    <source>
        <dbReference type="EMBL" id="MFC4769209.1"/>
    </source>
</evidence>
<feature type="signal peptide" evidence="1">
    <location>
        <begin position="1"/>
        <end position="21"/>
    </location>
</feature>
<evidence type="ECO:0000313" key="3">
    <source>
        <dbReference type="Proteomes" id="UP001596002"/>
    </source>
</evidence>
<protein>
    <submittedName>
        <fullName evidence="2">Uncharacterized protein</fullName>
    </submittedName>
</protein>
<dbReference type="EMBL" id="JBHSHC010000119">
    <property type="protein sequence ID" value="MFC4769209.1"/>
    <property type="molecule type" value="Genomic_DNA"/>
</dbReference>
<gene>
    <name evidence="2" type="ORF">ACFO8Q_17915</name>
</gene>
<feature type="chain" id="PRO_5047342793" evidence="1">
    <location>
        <begin position="22"/>
        <end position="178"/>
    </location>
</feature>
<dbReference type="RefSeq" id="WP_380027461.1">
    <property type="nucleotide sequence ID" value="NZ_JBHSHC010000119.1"/>
</dbReference>
<dbReference type="PROSITE" id="PS51257">
    <property type="entry name" value="PROKAR_LIPOPROTEIN"/>
    <property type="match status" value="1"/>
</dbReference>
<sequence length="178" mass="20404">MMMKLRLFIAVFLFLGTLTSAGCSSEQQLKTGQFPDRLEHMEQMTKGFIPRVPGSGGEQKGYQFSAVTDQNRMNQVMERIWDNSQSLGPKYDPKEFDFAKYDYIIVSSKPKSSSVKIRLKSALQTPDGTLRIAIQEIRPDMQTDDFDREIQIYRILKTYNIKNAELANIETIKPNATH</sequence>
<evidence type="ECO:0000256" key="1">
    <source>
        <dbReference type="SAM" id="SignalP"/>
    </source>
</evidence>
<name>A0ABV9Q5W4_9BACL</name>